<dbReference type="Proteomes" id="UP000696573">
    <property type="component" value="Unassembled WGS sequence"/>
</dbReference>
<evidence type="ECO:0000313" key="1">
    <source>
        <dbReference type="EMBL" id="CAH0020553.1"/>
    </source>
</evidence>
<sequence length="131" mass="14001">MSLTNVREVPLTLTDVLLYPQDSTLSDVETQTCPPVILQREMDQAYTGINHKQTAIVIENQAAGPGEPIGNQTERPAVCHGGRGIVDGQSIGAVSSEDDAGQSCQGKEWQCALHHGVRRLAQVGQEFGYGG</sequence>
<reference evidence="1" key="1">
    <citation type="submission" date="2021-10" db="EMBL/GenBank/DDBJ databases">
        <authorList>
            <person name="Piombo E."/>
        </authorList>
    </citation>
    <scope>NUCLEOTIDE SEQUENCE</scope>
</reference>
<gene>
    <name evidence="1" type="ORF">CRHIZ90672A_00004364</name>
</gene>
<comment type="caution">
    <text evidence="1">The sequence shown here is derived from an EMBL/GenBank/DDBJ whole genome shotgun (WGS) entry which is preliminary data.</text>
</comment>
<accession>A0A9N9VAF0</accession>
<dbReference type="EMBL" id="CABFNQ020000645">
    <property type="protein sequence ID" value="CAH0020553.1"/>
    <property type="molecule type" value="Genomic_DNA"/>
</dbReference>
<keyword evidence="2" id="KW-1185">Reference proteome</keyword>
<dbReference type="OrthoDB" id="5143857at2759"/>
<protein>
    <submittedName>
        <fullName evidence="1">Uncharacterized protein</fullName>
    </submittedName>
</protein>
<dbReference type="AlphaFoldDB" id="A0A9N9VAF0"/>
<name>A0A9N9VAF0_9HYPO</name>
<evidence type="ECO:0000313" key="2">
    <source>
        <dbReference type="Proteomes" id="UP000696573"/>
    </source>
</evidence>
<organism evidence="1 2">
    <name type="scientific">Clonostachys rhizophaga</name>
    <dbReference type="NCBI Taxonomy" id="160324"/>
    <lineage>
        <taxon>Eukaryota</taxon>
        <taxon>Fungi</taxon>
        <taxon>Dikarya</taxon>
        <taxon>Ascomycota</taxon>
        <taxon>Pezizomycotina</taxon>
        <taxon>Sordariomycetes</taxon>
        <taxon>Hypocreomycetidae</taxon>
        <taxon>Hypocreales</taxon>
        <taxon>Bionectriaceae</taxon>
        <taxon>Clonostachys</taxon>
    </lineage>
</organism>
<proteinExistence type="predicted"/>